<proteinExistence type="predicted"/>
<feature type="region of interest" description="Disordered" evidence="1">
    <location>
        <begin position="656"/>
        <end position="691"/>
    </location>
</feature>
<sequence length="901" mass="92833">MPATYLRINITAHRPGSLPGYDGDRRVEWSIAEDAVSLAEAQRRTRDALRVLRAFWEDAAPDGLRFLEFAKTVLADGNGQASAPAPAKALAGGAASAAAGAASPSLSPSPTASLPASPPLIDLVDPLAEKLVRHPNVLPAFLSDLRDWDSFRLLLRRHGGDVPFVTAASFEAAAAAAAAATDTPAAATAAPSTPTASATTTASKAKDLSLSPPSPTCASAANGSPLNNSSLLLTSSASSSSSPASVLLSAFTSREHLWQEERASLHAALWAAGEQVRTLVATLTDTLEKVATLTANSDNANSNASSPRSRKSVRWDELVLKREVIRETASHWGMDAADSNILEWREAEWLKELARQEELARAARAVVNNNNGKSSDATAAAAANEDNNTNSPGGTVSGNSFSFSPEDILAVVRATRRLAGRVSETGAIRTSGKSHAKDTYVSGSEDDDDDEDDEDEDDDTEEDTDDDDNRNVERSESASGASESLSPMSLDDHHDDDTESEEDADANVMAARLERLRELADLAVANSSKSIISASPVSRTGAISTVSATATAATVAAAAGGGGAASTKAFSPGALHITSPTQIVAPASAPLSPITEGDGETLLVATAAVRSGRAALDEDRPNGAIGVGAETSMAPDSAAAPADAGGADRNVVLIASGRRRRARPRQDELAVETTKTAQPSSSTTAVVSTPPVAQVPTPIEEQQTPFSLAAEPSLPPPLKQTDEPLVKTLATAADATSTVATASPATAEAGTGSGSSSSSSNNNKGAVVSAPAVEPRPPSTPPSLRADGENQQQQPRVASTKPHIAPAAAAHHATTNMGVSSPAPAPTSLPSNSNTKAQPALSDGDNNAPSVVTVDLKTGSRTDPNTTTNTTTFPTLTKKRSSGRLVQRVWKKVSSEFRKSK</sequence>
<feature type="compositionally biased region" description="Low complexity" evidence="1">
    <location>
        <begin position="862"/>
        <end position="876"/>
    </location>
</feature>
<evidence type="ECO:0000313" key="2">
    <source>
        <dbReference type="EMBL" id="KAJ3177332.1"/>
    </source>
</evidence>
<organism evidence="2 3">
    <name type="scientific">Geranomyces variabilis</name>
    <dbReference type="NCBI Taxonomy" id="109894"/>
    <lineage>
        <taxon>Eukaryota</taxon>
        <taxon>Fungi</taxon>
        <taxon>Fungi incertae sedis</taxon>
        <taxon>Chytridiomycota</taxon>
        <taxon>Chytridiomycota incertae sedis</taxon>
        <taxon>Chytridiomycetes</taxon>
        <taxon>Spizellomycetales</taxon>
        <taxon>Powellomycetaceae</taxon>
        <taxon>Geranomyces</taxon>
    </lineage>
</organism>
<feature type="region of interest" description="Disordered" evidence="1">
    <location>
        <begin position="620"/>
        <end position="644"/>
    </location>
</feature>
<protein>
    <submittedName>
        <fullName evidence="2">Uncharacterized protein</fullName>
    </submittedName>
</protein>
<feature type="region of interest" description="Disordered" evidence="1">
    <location>
        <begin position="425"/>
        <end position="505"/>
    </location>
</feature>
<feature type="compositionally biased region" description="Low complexity" evidence="1">
    <location>
        <begin position="634"/>
        <end position="644"/>
    </location>
</feature>
<feature type="region of interest" description="Disordered" evidence="1">
    <location>
        <begin position="186"/>
        <end position="222"/>
    </location>
</feature>
<evidence type="ECO:0000313" key="3">
    <source>
        <dbReference type="Proteomes" id="UP001212152"/>
    </source>
</evidence>
<feature type="compositionally biased region" description="Polar residues" evidence="1">
    <location>
        <begin position="391"/>
        <end position="402"/>
    </location>
</feature>
<dbReference type="EMBL" id="JADGJQ010000034">
    <property type="protein sequence ID" value="KAJ3177332.1"/>
    <property type="molecule type" value="Genomic_DNA"/>
</dbReference>
<feature type="region of interest" description="Disordered" evidence="1">
    <location>
        <begin position="735"/>
        <end position="885"/>
    </location>
</feature>
<feature type="compositionally biased region" description="Low complexity" evidence="1">
    <location>
        <begin position="820"/>
        <end position="835"/>
    </location>
</feature>
<feature type="compositionally biased region" description="Low complexity" evidence="1">
    <location>
        <begin position="186"/>
        <end position="203"/>
    </location>
</feature>
<name>A0AAD5XPW2_9FUNG</name>
<accession>A0AAD5XPW2</accession>
<gene>
    <name evidence="2" type="ORF">HDU87_004584</name>
</gene>
<keyword evidence="3" id="KW-1185">Reference proteome</keyword>
<feature type="compositionally biased region" description="Low complexity" evidence="1">
    <location>
        <begin position="676"/>
        <end position="691"/>
    </location>
</feature>
<feature type="compositionally biased region" description="Low complexity" evidence="1">
    <location>
        <begin position="802"/>
        <end position="813"/>
    </location>
</feature>
<comment type="caution">
    <text evidence="2">The sequence shown here is derived from an EMBL/GenBank/DDBJ whole genome shotgun (WGS) entry which is preliminary data.</text>
</comment>
<feature type="compositionally biased region" description="Low complexity" evidence="1">
    <location>
        <begin position="370"/>
        <end position="390"/>
    </location>
</feature>
<dbReference type="AlphaFoldDB" id="A0AAD5XPW2"/>
<reference evidence="2" key="1">
    <citation type="submission" date="2020-05" db="EMBL/GenBank/DDBJ databases">
        <title>Phylogenomic resolution of chytrid fungi.</title>
        <authorList>
            <person name="Stajich J.E."/>
            <person name="Amses K."/>
            <person name="Simmons R."/>
            <person name="Seto K."/>
            <person name="Myers J."/>
            <person name="Bonds A."/>
            <person name="Quandt C.A."/>
            <person name="Barry K."/>
            <person name="Liu P."/>
            <person name="Grigoriev I."/>
            <person name="Longcore J.E."/>
            <person name="James T.Y."/>
        </authorList>
    </citation>
    <scope>NUCLEOTIDE SEQUENCE</scope>
    <source>
        <strain evidence="2">JEL0379</strain>
    </source>
</reference>
<evidence type="ECO:0000256" key="1">
    <source>
        <dbReference type="SAM" id="MobiDB-lite"/>
    </source>
</evidence>
<feature type="region of interest" description="Disordered" evidence="1">
    <location>
        <begin position="370"/>
        <end position="402"/>
    </location>
</feature>
<feature type="compositionally biased region" description="Low complexity" evidence="1">
    <location>
        <begin position="735"/>
        <end position="770"/>
    </location>
</feature>
<dbReference type="Proteomes" id="UP001212152">
    <property type="component" value="Unassembled WGS sequence"/>
</dbReference>
<feature type="compositionally biased region" description="Low complexity" evidence="1">
    <location>
        <begin position="477"/>
        <end position="489"/>
    </location>
</feature>
<feature type="compositionally biased region" description="Acidic residues" evidence="1">
    <location>
        <begin position="444"/>
        <end position="468"/>
    </location>
</feature>